<keyword evidence="1" id="KW-0812">Transmembrane</keyword>
<dbReference type="EMBL" id="BLAL01000252">
    <property type="protein sequence ID" value="GES96891.1"/>
    <property type="molecule type" value="Genomic_DNA"/>
</dbReference>
<evidence type="ECO:0000256" key="1">
    <source>
        <dbReference type="SAM" id="Phobius"/>
    </source>
</evidence>
<comment type="caution">
    <text evidence="2">The sequence shown here is derived from an EMBL/GenBank/DDBJ whole genome shotgun (WGS) entry which is preliminary data.</text>
</comment>
<reference evidence="2 4" key="1">
    <citation type="submission" date="2017-11" db="EMBL/GenBank/DDBJ databases">
        <title>The genome of Rhizophagus clarus HR1 reveals common genetic basis of auxotrophy among arbuscular mycorrhizal fungi.</title>
        <authorList>
            <person name="Kobayashi Y."/>
        </authorList>
    </citation>
    <scope>NUCLEOTIDE SEQUENCE [LARGE SCALE GENOMIC DNA]</scope>
    <source>
        <strain evidence="2 4">HR1</strain>
    </source>
</reference>
<keyword evidence="1" id="KW-0472">Membrane</keyword>
<keyword evidence="4" id="KW-1185">Reference proteome</keyword>
<evidence type="ECO:0000313" key="3">
    <source>
        <dbReference type="EMBL" id="GES96891.1"/>
    </source>
</evidence>
<name>A0A2Z6RBZ9_9GLOM</name>
<dbReference type="Proteomes" id="UP000615446">
    <property type="component" value="Unassembled WGS sequence"/>
</dbReference>
<keyword evidence="1" id="KW-1133">Transmembrane helix</keyword>
<reference evidence="3" key="2">
    <citation type="submission" date="2019-10" db="EMBL/GenBank/DDBJ databases">
        <title>Conservation and host-specific expression of non-tandemly repeated heterogenous ribosome RNA gene in arbuscular mycorrhizal fungi.</title>
        <authorList>
            <person name="Maeda T."/>
            <person name="Kobayashi Y."/>
            <person name="Nakagawa T."/>
            <person name="Ezawa T."/>
            <person name="Yamaguchi K."/>
            <person name="Bino T."/>
            <person name="Nishimoto Y."/>
            <person name="Shigenobu S."/>
            <person name="Kawaguchi M."/>
        </authorList>
    </citation>
    <scope>NUCLEOTIDE SEQUENCE</scope>
    <source>
        <strain evidence="3">HR1</strain>
    </source>
</reference>
<accession>A0A2Z6RBZ9</accession>
<gene>
    <name evidence="3" type="ORF">RCL2_002349500</name>
    <name evidence="2" type="ORF">RclHR1_03530017</name>
</gene>
<proteinExistence type="predicted"/>
<organism evidence="2 4">
    <name type="scientific">Rhizophagus clarus</name>
    <dbReference type="NCBI Taxonomy" id="94130"/>
    <lineage>
        <taxon>Eukaryota</taxon>
        <taxon>Fungi</taxon>
        <taxon>Fungi incertae sedis</taxon>
        <taxon>Mucoromycota</taxon>
        <taxon>Glomeromycotina</taxon>
        <taxon>Glomeromycetes</taxon>
        <taxon>Glomerales</taxon>
        <taxon>Glomeraceae</taxon>
        <taxon>Rhizophagus</taxon>
    </lineage>
</organism>
<evidence type="ECO:0000313" key="4">
    <source>
        <dbReference type="Proteomes" id="UP000247702"/>
    </source>
</evidence>
<dbReference type="EMBL" id="BEXD01002813">
    <property type="protein sequence ID" value="GBB99470.1"/>
    <property type="molecule type" value="Genomic_DNA"/>
</dbReference>
<dbReference type="OrthoDB" id="5835829at2759"/>
<dbReference type="Proteomes" id="UP000247702">
    <property type="component" value="Unassembled WGS sequence"/>
</dbReference>
<feature type="transmembrane region" description="Helical" evidence="1">
    <location>
        <begin position="20"/>
        <end position="38"/>
    </location>
</feature>
<evidence type="ECO:0000313" key="2">
    <source>
        <dbReference type="EMBL" id="GBB99470.1"/>
    </source>
</evidence>
<dbReference type="AlphaFoldDB" id="A0A2Z6RBZ9"/>
<sequence>MIFHDAIFRNRRNEPWWFKVIRRIFALSFVIMIFLYGISQFKNIKNFLYTPNIVIVELKNGVNFPGFVICPESVNPKFPTGNESQIESQIEPQFSITCGYSKVTGPEVLSENTNNIDDKCTSLISKAENGCLRYLPDDKYITEDDGNVTYSDNEDNTPIPINSFGFNQTFMFFNIKPNIQTDTSSFYTLYFENYIHQEDGEIIRYSDDDDNKYYIEYNNIIIDPVQRNIIEYSIDIHRVFSTGLIGLLNIVPDLYSMEIKVDIKNMPRKQQTTETQFVLLPKIPHYLRQEIERFEYHPLSFFSSLGGFHSAIMAFYVFVFGMARIEPWGYLQKSIFRCWIFRRDFKRELAYDYNTEPGIPLSDNIEDIPREVSLEERVQSIEYLLKDYYIGSYYADSLRDTKLRYEYQEILHERLENSLSLPLTIHDSNLGNPLAIPEDRQDSPLSLEIEID</sequence>
<protein>
    <submittedName>
        <fullName evidence="2">Uncharacterized protein</fullName>
    </submittedName>
</protein>